<dbReference type="InterPro" id="IPR057326">
    <property type="entry name" value="KR_dom"/>
</dbReference>
<dbReference type="InterPro" id="IPR016035">
    <property type="entry name" value="Acyl_Trfase/lysoPLipase"/>
</dbReference>
<accession>A0A0G4GPG3</accession>
<dbReference type="Proteomes" id="UP000041254">
    <property type="component" value="Unassembled WGS sequence"/>
</dbReference>
<evidence type="ECO:0000313" key="8">
    <source>
        <dbReference type="Proteomes" id="UP000041254"/>
    </source>
</evidence>
<dbReference type="InParanoid" id="A0A0G4GPG3"/>
<dbReference type="InterPro" id="IPR050091">
    <property type="entry name" value="PKS_NRPS_Biosynth_Enz"/>
</dbReference>
<protein>
    <recommendedName>
        <fullName evidence="9">Carrier domain-containing protein</fullName>
    </recommendedName>
</protein>
<dbReference type="Pfam" id="PF00109">
    <property type="entry name" value="ketoacyl-synt"/>
    <property type="match status" value="1"/>
</dbReference>
<dbReference type="Pfam" id="PF01661">
    <property type="entry name" value="Macro"/>
    <property type="match status" value="1"/>
</dbReference>
<dbReference type="InterPro" id="IPR009081">
    <property type="entry name" value="PP-bd_ACP"/>
</dbReference>
<dbReference type="InterPro" id="IPR014031">
    <property type="entry name" value="Ketoacyl_synth_C"/>
</dbReference>
<keyword evidence="1" id="KW-0596">Phosphopantetheine</keyword>
<dbReference type="Gene3D" id="3.40.220.10">
    <property type="entry name" value="Leucine Aminopeptidase, subunit E, domain 1"/>
    <property type="match status" value="1"/>
</dbReference>
<dbReference type="GO" id="GO:0016491">
    <property type="term" value="F:oxidoreductase activity"/>
    <property type="evidence" value="ECO:0007669"/>
    <property type="project" value="InterPro"/>
</dbReference>
<dbReference type="InterPro" id="IPR020806">
    <property type="entry name" value="PKS_PP-bd"/>
</dbReference>
<keyword evidence="4" id="KW-0511">Multifunctional enzyme</keyword>
<dbReference type="Gene3D" id="1.10.1200.10">
    <property type="entry name" value="ACP-like"/>
    <property type="match status" value="2"/>
</dbReference>
<feature type="domain" description="Carrier" evidence="5">
    <location>
        <begin position="699"/>
        <end position="775"/>
    </location>
</feature>
<evidence type="ECO:0000256" key="3">
    <source>
        <dbReference type="ARBA" id="ARBA00022679"/>
    </source>
</evidence>
<dbReference type="OrthoDB" id="435575at2759"/>
<dbReference type="InterPro" id="IPR014030">
    <property type="entry name" value="Ketoacyl_synth_N"/>
</dbReference>
<evidence type="ECO:0000256" key="2">
    <source>
        <dbReference type="ARBA" id="ARBA00022553"/>
    </source>
</evidence>
<dbReference type="PhylomeDB" id="A0A0G4GPG3"/>
<dbReference type="SMART" id="SM00829">
    <property type="entry name" value="PKS_ER"/>
    <property type="match status" value="1"/>
</dbReference>
<dbReference type="InterPro" id="IPR016039">
    <property type="entry name" value="Thiolase-like"/>
</dbReference>
<evidence type="ECO:0008006" key="9">
    <source>
        <dbReference type="Google" id="ProtNLM"/>
    </source>
</evidence>
<dbReference type="InterPro" id="IPR036736">
    <property type="entry name" value="ACP-like_sf"/>
</dbReference>
<feature type="domain" description="Ketosynthase family 3 (KS3)" evidence="6">
    <location>
        <begin position="1040"/>
        <end position="1466"/>
    </location>
</feature>
<dbReference type="STRING" id="1169540.A0A0G4GPG3"/>
<dbReference type="PROSITE" id="PS00606">
    <property type="entry name" value="KS3_1"/>
    <property type="match status" value="1"/>
</dbReference>
<dbReference type="Pfam" id="PF00107">
    <property type="entry name" value="ADH_zinc_N"/>
    <property type="match status" value="2"/>
</dbReference>
<gene>
    <name evidence="7" type="ORF">Vbra_135</name>
</gene>
<dbReference type="InterPro" id="IPR043472">
    <property type="entry name" value="Macro_dom-like"/>
</dbReference>
<reference evidence="7 8" key="1">
    <citation type="submission" date="2014-11" db="EMBL/GenBank/DDBJ databases">
        <authorList>
            <person name="Zhu J."/>
            <person name="Qi W."/>
            <person name="Song R."/>
        </authorList>
    </citation>
    <scope>NUCLEOTIDE SEQUENCE [LARGE SCALE GENOMIC DNA]</scope>
</reference>
<dbReference type="Pfam" id="PF08659">
    <property type="entry name" value="KR"/>
    <property type="match status" value="2"/>
</dbReference>
<evidence type="ECO:0000256" key="1">
    <source>
        <dbReference type="ARBA" id="ARBA00022450"/>
    </source>
</evidence>
<dbReference type="SUPFAM" id="SSF47336">
    <property type="entry name" value="ACP-like"/>
    <property type="match status" value="2"/>
</dbReference>
<keyword evidence="8" id="KW-1185">Reference proteome</keyword>
<dbReference type="PROSITE" id="PS52004">
    <property type="entry name" value="KS3_2"/>
    <property type="match status" value="1"/>
</dbReference>
<keyword evidence="2" id="KW-0597">Phosphoprotein</keyword>
<dbReference type="Pfam" id="PF00550">
    <property type="entry name" value="PP-binding"/>
    <property type="match status" value="2"/>
</dbReference>
<dbReference type="GO" id="GO:0004315">
    <property type="term" value="F:3-oxoacyl-[acyl-carrier-protein] synthase activity"/>
    <property type="evidence" value="ECO:0007669"/>
    <property type="project" value="InterPro"/>
</dbReference>
<evidence type="ECO:0000256" key="4">
    <source>
        <dbReference type="ARBA" id="ARBA00023268"/>
    </source>
</evidence>
<dbReference type="SUPFAM" id="SSF52949">
    <property type="entry name" value="Macro domain-like"/>
    <property type="match status" value="1"/>
</dbReference>
<dbReference type="Pfam" id="PF02801">
    <property type="entry name" value="Ketoacyl-synt_C"/>
    <property type="match status" value="1"/>
</dbReference>
<dbReference type="InterPro" id="IPR013149">
    <property type="entry name" value="ADH-like_C"/>
</dbReference>
<sequence length="1603" mass="172674">MTSTACYVTTEANLMAIKPASMTFEEAAALPVVFVTVEVAFRELAKVTKGDNVLVHAASGGVGLAAIQYCRAVGANVYGTAGSQHKQDSLRQQGLQLVTSSRDANQFQADVKQTNSKVDVVLNCLIEDFIPLSLDAMAPKGRFMELGKRGIWNKEEVLARRPDLAMYEAMAIDQMMEQDPKWFGGMLDRLRGLVDIGKSFAKVTKGDNVLVHAASGGVGLAAIQYCRAVGANVYGTAGSQHKQDSLRQQGLQLVTSSRDANQFQADVKQTNSKVDVVLNCLIEDFIPLSLDAMAPKGRFMELGKRGIWNKEEVLARRPDLAMYEAMAIDQMMEQDPKWFGGMLDRLRGLVDVGKVKPIPLHTFDMSSADQVTGGIAAFRFMQRAQHIGKVVMQIPSAITPPHTGDTQRDEATPADRQADGCYVITGGLGGLGMLVADWLVDEGAKHIALVSRRGRPTDAVAASELWKKLTAPEPQGRSKAAIHCMAVDVSRKDECEKAFADLNERLPNNPVRGIFHAAGVPDDAALSNQTKDKVEKVYLPKVMGAWYLHELSLDEDTPLDHFMMFSSVASLLGNFGQANYSSANSCLDALTEYRRSKKLAAQSIQWGPWIQQGMAVELKQHLDKAGMRGITNDLGLRVLGDVMRHSESVGVTCCQVFKWDIFLSRYDVIPPFFETVRSAATRGAAAGVSVKLRSMDAAALKEYIHTTVVDEAATVLGMTEAPPLDSPLQELGIDSLGAVEFRNALSSKIGVKLPATTLFDYPTLNAIIDFIYSEVSGGAEEAAAVMGAWYLHELSLDKETPLDHFMMFSSVASLLGNFGKANYSSANSCLDALTEYRRSKKLAAQSIQWGPWTQQGMAVEVKQHLDKAGMRGITNDLGLRVLGDVMRHSESVGVTCCQVFKWDIFLSRYDVIPPFFETVRSAATRGAAAGVSVKLRSMDAAALKEHIHTAVVDEAATVLGMTEAPPLDSPLQELGIDSLGAVEFRNALSSKIGVKLPATTLFDYPTLNAIIDFIYSEVSGGADEAAAVDEWGVPVPVAMSESLAVVSVSCRLPGGVTTPSSFWSMLMDKTDCVDEVPLTRWNVDEVYDADPDAKGKCYTRKAAFMEAADMFDNAFFNIGPAEVNCMDPQQRLMLEVGYEAFHSAGLSREKLIGQDMAVLIGCCSQDWNFIDSTDKSSSYAGTGGAVSIVSNRISYVFGLKGPSMTIDTACSSSLVAMDVAVKDMRMGVCRGALVGGVNLMLSPHPFIALCKARMLSPDCKCQTFDAKANGYVRGEGACAVVLRRASDVEAMKLRRLATVLGSSVNHDGRSASLTAPSGPAQQEAIKEALKQAGVKPSAVSYIETHGTGTSLGDPIEFGALQGVLGPGRSDGNPLVLGALKTNIGHLEGAAGIAGLAKLIMTLLHGCAAPNLYLTQLNPYLDIEGFPVVFPTEPVPLVSGLPAKERMVGGVSSFGFGGANAHVLVEAKALSAAQIDEMLKKDSGSAALQNKIGFMFTGQGSQYVDMGRKLYDNEKVFRECIDECATILDPLLPSCYTTSLNILKENDLRSIAFSCISTGIFEYPNARAAKVALGTVRDWLSDPDNFASVDRVVFCTSFAKDKDI</sequence>
<dbReference type="InterPro" id="IPR020841">
    <property type="entry name" value="PKS_Beta-ketoAc_synthase_dom"/>
</dbReference>
<dbReference type="EMBL" id="CDMY01000745">
    <property type="protein sequence ID" value="CEM32068.1"/>
    <property type="molecule type" value="Genomic_DNA"/>
</dbReference>
<dbReference type="SUPFAM" id="SSF51735">
    <property type="entry name" value="NAD(P)-binding Rossmann-fold domains"/>
    <property type="match status" value="4"/>
</dbReference>
<dbReference type="CDD" id="cd05195">
    <property type="entry name" value="enoyl_red"/>
    <property type="match status" value="2"/>
</dbReference>
<dbReference type="SMART" id="SM01294">
    <property type="entry name" value="PKS_PP_betabranch"/>
    <property type="match status" value="2"/>
</dbReference>
<evidence type="ECO:0000313" key="7">
    <source>
        <dbReference type="EMBL" id="CEM32068.1"/>
    </source>
</evidence>
<dbReference type="PANTHER" id="PTHR43775">
    <property type="entry name" value="FATTY ACID SYNTHASE"/>
    <property type="match status" value="1"/>
</dbReference>
<dbReference type="InterPro" id="IPR018201">
    <property type="entry name" value="Ketoacyl_synth_AS"/>
</dbReference>
<proteinExistence type="predicted"/>
<dbReference type="SMART" id="SM00822">
    <property type="entry name" value="PKS_KR"/>
    <property type="match status" value="1"/>
</dbReference>
<keyword evidence="3" id="KW-0808">Transferase</keyword>
<dbReference type="GO" id="GO:0004312">
    <property type="term" value="F:fatty acid synthase activity"/>
    <property type="evidence" value="ECO:0007669"/>
    <property type="project" value="TreeGrafter"/>
</dbReference>
<dbReference type="SMART" id="SM00823">
    <property type="entry name" value="PKS_PP"/>
    <property type="match status" value="2"/>
</dbReference>
<dbReference type="GO" id="GO:0031177">
    <property type="term" value="F:phosphopantetheine binding"/>
    <property type="evidence" value="ECO:0007669"/>
    <property type="project" value="InterPro"/>
</dbReference>
<dbReference type="InterPro" id="IPR036291">
    <property type="entry name" value="NAD(P)-bd_dom_sf"/>
</dbReference>
<dbReference type="PANTHER" id="PTHR43775:SF37">
    <property type="entry name" value="SI:DKEY-61P9.11"/>
    <property type="match status" value="1"/>
</dbReference>
<dbReference type="InterPro" id="IPR002589">
    <property type="entry name" value="Macro_dom"/>
</dbReference>
<dbReference type="Gene3D" id="3.90.180.10">
    <property type="entry name" value="Medium-chain alcohol dehydrogenases, catalytic domain"/>
    <property type="match status" value="2"/>
</dbReference>
<feature type="domain" description="Carrier" evidence="5">
    <location>
        <begin position="942"/>
        <end position="1018"/>
    </location>
</feature>
<dbReference type="InterPro" id="IPR002364">
    <property type="entry name" value="Quin_OxRdtase/zeta-crystal_CS"/>
</dbReference>
<organism evidence="7 8">
    <name type="scientific">Vitrella brassicaformis (strain CCMP3155)</name>
    <dbReference type="NCBI Taxonomy" id="1169540"/>
    <lineage>
        <taxon>Eukaryota</taxon>
        <taxon>Sar</taxon>
        <taxon>Alveolata</taxon>
        <taxon>Colpodellida</taxon>
        <taxon>Vitrellaceae</taxon>
        <taxon>Vitrella</taxon>
    </lineage>
</organism>
<dbReference type="PROSITE" id="PS01162">
    <property type="entry name" value="QOR_ZETA_CRYSTAL"/>
    <property type="match status" value="2"/>
</dbReference>
<dbReference type="SUPFAM" id="SSF52151">
    <property type="entry name" value="FabD/lysophospholipase-like"/>
    <property type="match status" value="1"/>
</dbReference>
<evidence type="ECO:0000259" key="5">
    <source>
        <dbReference type="PROSITE" id="PS50075"/>
    </source>
</evidence>
<dbReference type="PROSITE" id="PS50075">
    <property type="entry name" value="CARRIER"/>
    <property type="match status" value="2"/>
</dbReference>
<dbReference type="CDD" id="cd00833">
    <property type="entry name" value="PKS"/>
    <property type="match status" value="1"/>
</dbReference>
<name>A0A0G4GPG3_VITBC</name>
<dbReference type="VEuPathDB" id="CryptoDB:Vbra_135"/>
<dbReference type="GO" id="GO:0006633">
    <property type="term" value="P:fatty acid biosynthetic process"/>
    <property type="evidence" value="ECO:0007669"/>
    <property type="project" value="InterPro"/>
</dbReference>
<evidence type="ECO:0000259" key="6">
    <source>
        <dbReference type="PROSITE" id="PS52004"/>
    </source>
</evidence>
<dbReference type="InterPro" id="IPR020843">
    <property type="entry name" value="ER"/>
</dbReference>
<dbReference type="Gene3D" id="3.40.50.720">
    <property type="entry name" value="NAD(P)-binding Rossmann-like Domain"/>
    <property type="match status" value="2"/>
</dbReference>
<dbReference type="InterPro" id="IPR013968">
    <property type="entry name" value="PKS_KR"/>
</dbReference>
<dbReference type="GO" id="GO:0008270">
    <property type="term" value="F:zinc ion binding"/>
    <property type="evidence" value="ECO:0007669"/>
    <property type="project" value="InterPro"/>
</dbReference>
<dbReference type="SUPFAM" id="SSF53901">
    <property type="entry name" value="Thiolase-like"/>
    <property type="match status" value="1"/>
</dbReference>
<dbReference type="Gene3D" id="3.40.47.10">
    <property type="match status" value="1"/>
</dbReference>
<dbReference type="SMART" id="SM00825">
    <property type="entry name" value="PKS_KS"/>
    <property type="match status" value="1"/>
</dbReference>